<evidence type="ECO:0000256" key="1">
    <source>
        <dbReference type="ARBA" id="ARBA00004123"/>
    </source>
</evidence>
<proteinExistence type="inferred from homology"/>
<protein>
    <submittedName>
        <fullName evidence="5 6">Uncharacterized protein</fullName>
    </submittedName>
</protein>
<organism evidence="6 7">
    <name type="scientific">Helobdella robusta</name>
    <name type="common">Californian leech</name>
    <dbReference type="NCBI Taxonomy" id="6412"/>
    <lineage>
        <taxon>Eukaryota</taxon>
        <taxon>Metazoa</taxon>
        <taxon>Spiralia</taxon>
        <taxon>Lophotrochozoa</taxon>
        <taxon>Annelida</taxon>
        <taxon>Clitellata</taxon>
        <taxon>Hirudinea</taxon>
        <taxon>Rhynchobdellida</taxon>
        <taxon>Glossiphoniidae</taxon>
        <taxon>Helobdella</taxon>
    </lineage>
</organism>
<evidence type="ECO:0000313" key="5">
    <source>
        <dbReference type="EMBL" id="ESO12327.1"/>
    </source>
</evidence>
<evidence type="ECO:0000256" key="2">
    <source>
        <dbReference type="ARBA" id="ARBA00005892"/>
    </source>
</evidence>
<keyword evidence="7" id="KW-1185">Reference proteome</keyword>
<dbReference type="GeneID" id="20210697"/>
<keyword evidence="4" id="KW-0539">Nucleus</keyword>
<evidence type="ECO:0000256" key="4">
    <source>
        <dbReference type="ARBA" id="ARBA00023242"/>
    </source>
</evidence>
<dbReference type="PANTHER" id="PTHR31344">
    <property type="entry name" value="NUCLEAR PORE COMPLEX PROTEIN NUP205"/>
    <property type="match status" value="1"/>
</dbReference>
<comment type="subcellular location">
    <subcellularLocation>
        <location evidence="1">Nucleus</location>
    </subcellularLocation>
</comment>
<dbReference type="PANTHER" id="PTHR31344:SF0">
    <property type="entry name" value="NUCLEAR PORE COMPLEX PROTEIN NUP205"/>
    <property type="match status" value="1"/>
</dbReference>
<dbReference type="AlphaFoldDB" id="T1FPF0"/>
<accession>T1FPF0</accession>
<dbReference type="EMBL" id="AMQM01000140">
    <property type="status" value="NOT_ANNOTATED_CDS"/>
    <property type="molecule type" value="Genomic_DNA"/>
</dbReference>
<evidence type="ECO:0000313" key="6">
    <source>
        <dbReference type="EnsemblMetazoa" id="HelroP187835"/>
    </source>
</evidence>
<keyword evidence="3" id="KW-0813">Transport</keyword>
<dbReference type="EMBL" id="AMQM01000141">
    <property type="status" value="NOT_ANNOTATED_CDS"/>
    <property type="molecule type" value="Genomic_DNA"/>
</dbReference>
<dbReference type="Pfam" id="PF11894">
    <property type="entry name" value="Nup192"/>
    <property type="match status" value="1"/>
</dbReference>
<evidence type="ECO:0000256" key="3">
    <source>
        <dbReference type="ARBA" id="ARBA00022448"/>
    </source>
</evidence>
<dbReference type="KEGG" id="hro:HELRODRAFT_187835"/>
<evidence type="ECO:0000313" key="7">
    <source>
        <dbReference type="Proteomes" id="UP000015101"/>
    </source>
</evidence>
<reference evidence="6" key="3">
    <citation type="submission" date="2015-06" db="UniProtKB">
        <authorList>
            <consortium name="EnsemblMetazoa"/>
        </authorList>
    </citation>
    <scope>IDENTIFICATION</scope>
</reference>
<dbReference type="Proteomes" id="UP000015101">
    <property type="component" value="Unassembled WGS sequence"/>
</dbReference>
<dbReference type="GO" id="GO:0005643">
    <property type="term" value="C:nuclear pore"/>
    <property type="evidence" value="ECO:0007669"/>
    <property type="project" value="InterPro"/>
</dbReference>
<dbReference type="EMBL" id="KB095811">
    <property type="protein sequence ID" value="ESO12327.1"/>
    <property type="molecule type" value="Genomic_DNA"/>
</dbReference>
<dbReference type="STRING" id="6412.T1FPF0"/>
<comment type="similarity">
    <text evidence="2">Belongs to the NUP186/NUP192/NUP205 family.</text>
</comment>
<dbReference type="eggNOG" id="KOG1835">
    <property type="taxonomic scope" value="Eukaryota"/>
</dbReference>
<dbReference type="OrthoDB" id="2019644at2759"/>
<dbReference type="HOGENOM" id="CLU_315602_0_0_1"/>
<sequence length="926" mass="103492">MALSKQKMFMDSCMQMGGSSNFVGGGLDKLLMGVNPRTGKSSHLINVAKRFLSVVDYTNPVSSGGMGSGYQLIEIISLEDFSKSLLCGFSLCLENENFEVNDDIDELLDKDFTSPVSQVQLGESVLNLLIGSLNLPAPNMSHFLCGFDTKRHIHKTMLHDPGINNFPRTCIHSVVSILNRSIDQPLKKHRHMYPRFYELAYQFIHCLCTDVNTCVPVLRYLRSHDFLYKQSSKLPFASVPNSTAKASASLSSSLLAQQSWLLSSLVVDLKVSADNKQRSYVQRVIELLLGVDVKSSSKMFLSDVCSTEQKDENKLQLLLSTISLSSDPPPPISHLNVFNPSQVQQISSMCEVLSSNNLTFCDVKTVYRILIEECSGLTGPLFSRREKALEEINNICSNIMQQNAHKRSVHANKQAFLAWRQAVEVILTVVPLQQFAGEKRLQVILDLLQSLLHKLMPDLNSIVSHQASYVILILVDNLARCFILDQSANQSFHSHGSSLQQDISVVRGRANEVVGMRSAFSTLLQTVLDGLIRYLLGSGSNGQRLRVHLYASLLYFLEIADKPQEFQHGIDQGVQRFLSPKENEYDKLSSDNLSTIKKYSEPLLSCLCRDICDGHDVTKMLSMSVLDKVLLIDTQKMWLNDVSSCGCIQHVTNGISADDHHLKLMLNPDPVPLKTLFIFQSKMSLLSRIARTREGANVLLSCDVMSHLAACSVLSLRPKHEGGYPYENSGFVPSILSRYRHHILFPIVRLSLTLISSLGSDNAAISKVFLFVMAHVETFTNIISMHPQDIRTMESLKELHLVVALLSSIAHESIIEEVMLLDAMYGDVKMCLNRLQRPIINLLNRFSICGEQTSNMIKQIKNNLVHNYADHGDAFYDDDLNPDSTATDQSSDVGQKIMTIVEEILSNSLALCRSIINESRCDWIGR</sequence>
<reference evidence="5 7" key="2">
    <citation type="journal article" date="2013" name="Nature">
        <title>Insights into bilaterian evolution from three spiralian genomes.</title>
        <authorList>
            <person name="Simakov O."/>
            <person name="Marletaz F."/>
            <person name="Cho S.J."/>
            <person name="Edsinger-Gonzales E."/>
            <person name="Havlak P."/>
            <person name="Hellsten U."/>
            <person name="Kuo D.H."/>
            <person name="Larsson T."/>
            <person name="Lv J."/>
            <person name="Arendt D."/>
            <person name="Savage R."/>
            <person name="Osoegawa K."/>
            <person name="de Jong P."/>
            <person name="Grimwood J."/>
            <person name="Chapman J.A."/>
            <person name="Shapiro H."/>
            <person name="Aerts A."/>
            <person name="Otillar R.P."/>
            <person name="Terry A.Y."/>
            <person name="Boore J.L."/>
            <person name="Grigoriev I.V."/>
            <person name="Lindberg D.R."/>
            <person name="Seaver E.C."/>
            <person name="Weisblat D.A."/>
            <person name="Putnam N.H."/>
            <person name="Rokhsar D.S."/>
        </authorList>
    </citation>
    <scope>NUCLEOTIDE SEQUENCE</scope>
</reference>
<dbReference type="RefSeq" id="XP_009009047.1">
    <property type="nucleotide sequence ID" value="XM_009010799.1"/>
</dbReference>
<gene>
    <name evidence="6" type="primary">20210697</name>
    <name evidence="5" type="ORF">HELRODRAFT_187835</name>
</gene>
<dbReference type="InParanoid" id="T1FPF0"/>
<name>T1FPF0_HELRO</name>
<reference evidence="7" key="1">
    <citation type="submission" date="2012-12" db="EMBL/GenBank/DDBJ databases">
        <authorList>
            <person name="Hellsten U."/>
            <person name="Grimwood J."/>
            <person name="Chapman J.A."/>
            <person name="Shapiro H."/>
            <person name="Aerts A."/>
            <person name="Otillar R.P."/>
            <person name="Terry A.Y."/>
            <person name="Boore J.L."/>
            <person name="Simakov O."/>
            <person name="Marletaz F."/>
            <person name="Cho S.-J."/>
            <person name="Edsinger-Gonzales E."/>
            <person name="Havlak P."/>
            <person name="Kuo D.-H."/>
            <person name="Larsson T."/>
            <person name="Lv J."/>
            <person name="Arendt D."/>
            <person name="Savage R."/>
            <person name="Osoegawa K."/>
            <person name="de Jong P."/>
            <person name="Lindberg D.R."/>
            <person name="Seaver E.C."/>
            <person name="Weisblat D.A."/>
            <person name="Putnam N.H."/>
            <person name="Grigoriev I.V."/>
            <person name="Rokhsar D.S."/>
        </authorList>
    </citation>
    <scope>NUCLEOTIDE SEQUENCE</scope>
</reference>
<dbReference type="InterPro" id="IPR021827">
    <property type="entry name" value="Nup186/Nup192/Nup205"/>
</dbReference>
<dbReference type="CTD" id="20210697"/>
<dbReference type="EnsemblMetazoa" id="HelroT187835">
    <property type="protein sequence ID" value="HelroP187835"/>
    <property type="gene ID" value="HelroG187835"/>
</dbReference>
<dbReference type="OMA" id="NICSNIM"/>